<accession>A0A1G8ZDG3</accession>
<dbReference type="SUPFAM" id="SSF46785">
    <property type="entry name" value="Winged helix' DNA-binding domain"/>
    <property type="match status" value="1"/>
</dbReference>
<keyword evidence="4" id="KW-1185">Reference proteome</keyword>
<name>A0A1G8ZDG3_9EURY</name>
<dbReference type="Gene3D" id="1.10.10.10">
    <property type="entry name" value="Winged helix-like DNA-binding domain superfamily/Winged helix DNA-binding domain"/>
    <property type="match status" value="1"/>
</dbReference>
<feature type="region of interest" description="Disordered" evidence="1">
    <location>
        <begin position="118"/>
        <end position="158"/>
    </location>
</feature>
<gene>
    <name evidence="3" type="ORF">SAMN05216226_12021</name>
</gene>
<dbReference type="AlphaFoldDB" id="A0A1G8ZDG3"/>
<evidence type="ECO:0000256" key="1">
    <source>
        <dbReference type="SAM" id="MobiDB-lite"/>
    </source>
</evidence>
<dbReference type="EMBL" id="FNFC01000020">
    <property type="protein sequence ID" value="SDK12445.1"/>
    <property type="molecule type" value="Genomic_DNA"/>
</dbReference>
<feature type="domain" description="DUF5817" evidence="2">
    <location>
        <begin position="9"/>
        <end position="64"/>
    </location>
</feature>
<feature type="compositionally biased region" description="Basic and acidic residues" evidence="1">
    <location>
        <begin position="118"/>
        <end position="127"/>
    </location>
</feature>
<protein>
    <submittedName>
        <fullName evidence="3">Helix-turn-helix domain-containing protein</fullName>
    </submittedName>
</protein>
<reference evidence="3 4" key="1">
    <citation type="submission" date="2016-10" db="EMBL/GenBank/DDBJ databases">
        <authorList>
            <person name="de Groot N.N."/>
        </authorList>
    </citation>
    <scope>NUCLEOTIDE SEQUENCE [LARGE SCALE GENOMIC DNA]</scope>
    <source>
        <strain evidence="3 4">IBRC-M10015</strain>
    </source>
</reference>
<dbReference type="InterPro" id="IPR036388">
    <property type="entry name" value="WH-like_DNA-bd_sf"/>
</dbReference>
<dbReference type="STRING" id="890420.SAMN05216226_12021"/>
<feature type="region of interest" description="Disordered" evidence="1">
    <location>
        <begin position="184"/>
        <end position="204"/>
    </location>
</feature>
<evidence type="ECO:0000313" key="3">
    <source>
        <dbReference type="EMBL" id="SDK12445.1"/>
    </source>
</evidence>
<dbReference type="InterPro" id="IPR043855">
    <property type="entry name" value="DUF5817"/>
</dbReference>
<dbReference type="CDD" id="cd00090">
    <property type="entry name" value="HTH_ARSR"/>
    <property type="match status" value="1"/>
</dbReference>
<dbReference type="Proteomes" id="UP000198856">
    <property type="component" value="Unassembled WGS sequence"/>
</dbReference>
<feature type="compositionally biased region" description="Polar residues" evidence="1">
    <location>
        <begin position="131"/>
        <end position="143"/>
    </location>
</feature>
<evidence type="ECO:0000259" key="2">
    <source>
        <dbReference type="Pfam" id="PF19134"/>
    </source>
</evidence>
<organism evidence="3 4">
    <name type="scientific">Halovenus aranensis</name>
    <dbReference type="NCBI Taxonomy" id="890420"/>
    <lineage>
        <taxon>Archaea</taxon>
        <taxon>Methanobacteriati</taxon>
        <taxon>Methanobacteriota</taxon>
        <taxon>Stenosarchaea group</taxon>
        <taxon>Halobacteria</taxon>
        <taxon>Halobacteriales</taxon>
        <taxon>Haloarculaceae</taxon>
        <taxon>Halovenus</taxon>
    </lineage>
</organism>
<dbReference type="Pfam" id="PF25212">
    <property type="entry name" value="HVO_A0114"/>
    <property type="match status" value="1"/>
</dbReference>
<proteinExistence type="predicted"/>
<dbReference type="InterPro" id="IPR011991">
    <property type="entry name" value="ArsR-like_HTH"/>
</dbReference>
<dbReference type="Pfam" id="PF19134">
    <property type="entry name" value="DUF5817"/>
    <property type="match status" value="1"/>
</dbReference>
<dbReference type="InterPro" id="IPR036390">
    <property type="entry name" value="WH_DNA-bd_sf"/>
</dbReference>
<sequence length="329" mass="36701">MTDTQGSKYALVGCSECRHLFIVEDIHSSEKVACPRCSHRKSAGMYRVLHSGDEPLVVQEARSQRLRERATRSGDIHIEIGPVWEAEQEIDLGRHQSENTAQRRSQRVSAARQYAAIREEGGEHPEPEIASNRQLQRGKSVSQPGIEELSPSETPPSDAVYLSTPISFYIVLIYNRMGSDNMSDWKKKQNSNNNSEEGESESARVLTRSKVGEKLSIAGFGDVLVLSHEAADQVLTPARREIIKSLAAHDASSLRELAEIVDRNPGNMSRDMKVLVAENIIRYVDEGKSKRPELRHDTIISEPLITSEIPVQQATKSNFEANGECRSDE</sequence>
<evidence type="ECO:0000313" key="4">
    <source>
        <dbReference type="Proteomes" id="UP000198856"/>
    </source>
</evidence>